<name>A0A1I8BUH8_MELHA</name>
<sequence length="176" mass="20319">MNKICTKFSFKIIPVKYNAMKYYLNARENLVMGDTLLAGENLWGCISYVVREFYGMINIGIENHRASKALFEFAVDHYPGKDRDLARPFDAAQECHKAYYKGGLDYDKLDICFDGAEFFMKEFPKINHNEVKKAIDPYVKLAAEHTSLNNVKFSKANVGCKEEFCDKEYNIDYKAT</sequence>
<keyword evidence="1" id="KW-1185">Reference proteome</keyword>
<protein>
    <submittedName>
        <fullName evidence="2">Peptidase_M13 domain-containing protein</fullName>
    </submittedName>
</protein>
<evidence type="ECO:0000313" key="2">
    <source>
        <dbReference type="WBParaSite" id="MhA1_Contig611.frz3.gene17"/>
    </source>
</evidence>
<proteinExistence type="predicted"/>
<dbReference type="AlphaFoldDB" id="A0A1I8BUH8"/>
<accession>A0A1I8BUH8</accession>
<dbReference type="WBParaSite" id="MhA1_Contig611.frz3.gene17">
    <property type="protein sequence ID" value="MhA1_Contig611.frz3.gene17"/>
    <property type="gene ID" value="MhA1_Contig611.frz3.gene17"/>
</dbReference>
<dbReference type="Proteomes" id="UP000095281">
    <property type="component" value="Unplaced"/>
</dbReference>
<evidence type="ECO:0000313" key="1">
    <source>
        <dbReference type="Proteomes" id="UP000095281"/>
    </source>
</evidence>
<reference evidence="2" key="1">
    <citation type="submission" date="2016-11" db="UniProtKB">
        <authorList>
            <consortium name="WormBaseParasite"/>
        </authorList>
    </citation>
    <scope>IDENTIFICATION</scope>
</reference>
<organism evidence="1 2">
    <name type="scientific">Meloidogyne hapla</name>
    <name type="common">Root-knot nematode worm</name>
    <dbReference type="NCBI Taxonomy" id="6305"/>
    <lineage>
        <taxon>Eukaryota</taxon>
        <taxon>Metazoa</taxon>
        <taxon>Ecdysozoa</taxon>
        <taxon>Nematoda</taxon>
        <taxon>Chromadorea</taxon>
        <taxon>Rhabditida</taxon>
        <taxon>Tylenchina</taxon>
        <taxon>Tylenchomorpha</taxon>
        <taxon>Tylenchoidea</taxon>
        <taxon>Meloidogynidae</taxon>
        <taxon>Meloidogyninae</taxon>
        <taxon>Meloidogyne</taxon>
    </lineage>
</organism>